<feature type="domain" description="VOC" evidence="1">
    <location>
        <begin position="5"/>
        <end position="120"/>
    </location>
</feature>
<organism evidence="2 3">
    <name type="scientific">Amycolatopsis mediterranei (strain U-32)</name>
    <dbReference type="NCBI Taxonomy" id="749927"/>
    <lineage>
        <taxon>Bacteria</taxon>
        <taxon>Bacillati</taxon>
        <taxon>Actinomycetota</taxon>
        <taxon>Actinomycetes</taxon>
        <taxon>Pseudonocardiales</taxon>
        <taxon>Pseudonocardiaceae</taxon>
        <taxon>Amycolatopsis</taxon>
    </lineage>
</organism>
<evidence type="ECO:0000259" key="1">
    <source>
        <dbReference type="PROSITE" id="PS51819"/>
    </source>
</evidence>
<evidence type="ECO:0000313" key="3">
    <source>
        <dbReference type="Proteomes" id="UP000000328"/>
    </source>
</evidence>
<dbReference type="EMBL" id="CP002000">
    <property type="protein sequence ID" value="ADJ50672.1"/>
    <property type="molecule type" value="Genomic_DNA"/>
</dbReference>
<reference evidence="2 3" key="1">
    <citation type="journal article" date="2010" name="Cell Res.">
        <title>Complete genome sequence of the rifamycin SV-producing Amycolatopsis mediterranei U32 revealed its genetic characteristics in phylogeny and metabolism.</title>
        <authorList>
            <person name="Zhao W."/>
            <person name="Zhong Y."/>
            <person name="Yuan H."/>
            <person name="Wang J."/>
            <person name="Zheng H."/>
            <person name="Wang Y."/>
            <person name="Cen X."/>
            <person name="Xu F."/>
            <person name="Bai J."/>
            <person name="Han X."/>
            <person name="Lu G."/>
            <person name="Zhu Y."/>
            <person name="Shao Z."/>
            <person name="Yan H."/>
            <person name="Li C."/>
            <person name="Peng N."/>
            <person name="Zhang Z."/>
            <person name="Zhang Y."/>
            <person name="Lin W."/>
            <person name="Fan Y."/>
            <person name="Qin Z."/>
            <person name="Hu Y."/>
            <person name="Zhu B."/>
            <person name="Wang S."/>
            <person name="Ding X."/>
            <person name="Zhao G.P."/>
        </authorList>
    </citation>
    <scope>NUCLEOTIDE SEQUENCE [LARGE SCALE GENOMIC DNA]</scope>
    <source>
        <strain evidence="3">U-32</strain>
    </source>
</reference>
<dbReference type="InterPro" id="IPR004360">
    <property type="entry name" value="Glyas_Fos-R_dOase_dom"/>
</dbReference>
<dbReference type="PATRIC" id="fig|749927.5.peg.9324"/>
<proteinExistence type="predicted"/>
<dbReference type="InterPro" id="IPR037523">
    <property type="entry name" value="VOC_core"/>
</dbReference>
<dbReference type="Pfam" id="PF00903">
    <property type="entry name" value="Glyoxalase"/>
    <property type="match status" value="1"/>
</dbReference>
<dbReference type="Proteomes" id="UP000000328">
    <property type="component" value="Chromosome"/>
</dbReference>
<dbReference type="Gene3D" id="3.10.180.10">
    <property type="entry name" value="2,3-Dihydroxybiphenyl 1,2-Dioxygenase, domain 1"/>
    <property type="match status" value="1"/>
</dbReference>
<dbReference type="SUPFAM" id="SSF54593">
    <property type="entry name" value="Glyoxalase/Bleomycin resistance protein/Dihydroxybiphenyl dioxygenase"/>
    <property type="match status" value="1"/>
</dbReference>
<dbReference type="AlphaFoldDB" id="A0A0H3DKC1"/>
<dbReference type="HOGENOM" id="CLU_1933606_0_0_11"/>
<gene>
    <name evidence="2" type="ordered locus">AMED_8982</name>
</gene>
<dbReference type="PROSITE" id="PS51819">
    <property type="entry name" value="VOC"/>
    <property type="match status" value="1"/>
</dbReference>
<dbReference type="eggNOG" id="COG0346">
    <property type="taxonomic scope" value="Bacteria"/>
</dbReference>
<dbReference type="InterPro" id="IPR029068">
    <property type="entry name" value="Glyas_Bleomycin-R_OHBP_Dase"/>
</dbReference>
<sequence>MSGPRVFRLIQPVDDIEVAVAFYAAVFGDPGERIAVNRHYFTCGGVVLACVEAPLEHREPRPQRDPRIVYLAVEDVEETFERVRAAGPRWADDAIETQFWGERSFYADDPFGNPLCFVQEDTLYLGGPVG</sequence>
<protein>
    <recommendedName>
        <fullName evidence="1">VOC domain-containing protein</fullName>
    </recommendedName>
</protein>
<name>A0A0H3DKC1_AMYMU</name>
<accession>A0A0H3DKC1</accession>
<evidence type="ECO:0000313" key="2">
    <source>
        <dbReference type="EMBL" id="ADJ50672.1"/>
    </source>
</evidence>
<dbReference type="GeneID" id="92876582"/>
<dbReference type="RefSeq" id="WP_013230691.1">
    <property type="nucleotide sequence ID" value="NC_014318.1"/>
</dbReference>
<dbReference type="OrthoDB" id="9803104at2"/>
<dbReference type="KEGG" id="amd:AMED_8982"/>